<evidence type="ECO:0000313" key="9">
    <source>
        <dbReference type="Proteomes" id="UP000261080"/>
    </source>
</evidence>
<dbReference type="PANTHER" id="PTHR43568:SF1">
    <property type="entry name" value="P PROTEIN"/>
    <property type="match status" value="1"/>
</dbReference>
<dbReference type="InterPro" id="IPR051475">
    <property type="entry name" value="Diverse_Ion_Transporter"/>
</dbReference>
<dbReference type="GO" id="GO:0016020">
    <property type="term" value="C:membrane"/>
    <property type="evidence" value="ECO:0007669"/>
    <property type="project" value="UniProtKB-SubCell"/>
</dbReference>
<feature type="domain" description="Citrate transporter-like" evidence="7">
    <location>
        <begin position="12"/>
        <end position="306"/>
    </location>
</feature>
<feature type="transmembrane region" description="Helical" evidence="6">
    <location>
        <begin position="78"/>
        <end position="94"/>
    </location>
</feature>
<dbReference type="RefSeq" id="WP_024731560.1">
    <property type="nucleotide sequence ID" value="NZ_CALBAT010000017.1"/>
</dbReference>
<dbReference type="PANTHER" id="PTHR43568">
    <property type="entry name" value="P PROTEIN"/>
    <property type="match status" value="1"/>
</dbReference>
<evidence type="ECO:0000256" key="3">
    <source>
        <dbReference type="ARBA" id="ARBA00022692"/>
    </source>
</evidence>
<organism evidence="8 9">
    <name type="scientific">Sellimonas intestinalis</name>
    <dbReference type="NCBI Taxonomy" id="1653434"/>
    <lineage>
        <taxon>Bacteria</taxon>
        <taxon>Bacillati</taxon>
        <taxon>Bacillota</taxon>
        <taxon>Clostridia</taxon>
        <taxon>Lachnospirales</taxon>
        <taxon>Lachnospiraceae</taxon>
        <taxon>Sellimonas</taxon>
    </lineage>
</organism>
<feature type="transmembrane region" description="Helical" evidence="6">
    <location>
        <begin position="247"/>
        <end position="263"/>
    </location>
</feature>
<evidence type="ECO:0000256" key="4">
    <source>
        <dbReference type="ARBA" id="ARBA00022989"/>
    </source>
</evidence>
<keyword evidence="2" id="KW-0813">Transport</keyword>
<comment type="caution">
    <text evidence="8">The sequence shown here is derived from an EMBL/GenBank/DDBJ whole genome shotgun (WGS) entry which is preliminary data.</text>
</comment>
<keyword evidence="5 6" id="KW-0472">Membrane</keyword>
<evidence type="ECO:0000256" key="6">
    <source>
        <dbReference type="SAM" id="Phobius"/>
    </source>
</evidence>
<reference evidence="8 9" key="1">
    <citation type="submission" date="2018-08" db="EMBL/GenBank/DDBJ databases">
        <title>A genome reference for cultivated species of the human gut microbiota.</title>
        <authorList>
            <person name="Zou Y."/>
            <person name="Xue W."/>
            <person name="Luo G."/>
        </authorList>
    </citation>
    <scope>NUCLEOTIDE SEQUENCE [LARGE SCALE GENOMIC DNA]</scope>
    <source>
        <strain evidence="8 9">AF37-2AT</strain>
    </source>
</reference>
<keyword evidence="4 6" id="KW-1133">Transmembrane helix</keyword>
<dbReference type="OrthoDB" id="3177666at2"/>
<feature type="transmembrane region" description="Helical" evidence="6">
    <location>
        <begin position="311"/>
        <end position="333"/>
    </location>
</feature>
<proteinExistence type="predicted"/>
<feature type="transmembrane region" description="Helical" evidence="6">
    <location>
        <begin position="121"/>
        <end position="140"/>
    </location>
</feature>
<feature type="transmembrane region" description="Helical" evidence="6">
    <location>
        <begin position="283"/>
        <end position="305"/>
    </location>
</feature>
<dbReference type="Pfam" id="PF03600">
    <property type="entry name" value="CitMHS"/>
    <property type="match status" value="1"/>
</dbReference>
<dbReference type="EMBL" id="QVLX01000003">
    <property type="protein sequence ID" value="RGE88007.1"/>
    <property type="molecule type" value="Genomic_DNA"/>
</dbReference>
<evidence type="ECO:0000256" key="2">
    <source>
        <dbReference type="ARBA" id="ARBA00022448"/>
    </source>
</evidence>
<evidence type="ECO:0000256" key="1">
    <source>
        <dbReference type="ARBA" id="ARBA00004141"/>
    </source>
</evidence>
<dbReference type="AlphaFoldDB" id="A0A3E3K3J1"/>
<name>A0A3E3K3J1_9FIRM</name>
<dbReference type="Proteomes" id="UP000261080">
    <property type="component" value="Unassembled WGS sequence"/>
</dbReference>
<feature type="transmembrane region" description="Helical" evidence="6">
    <location>
        <begin position="345"/>
        <end position="366"/>
    </location>
</feature>
<sequence length="369" mass="41390">MIKKLAVLFKNDIVLLISFCLALLSCLITPPGPEYLGYLDFHTLILLFCLMLIVEGLREANFFPYIGNLLLSRTSSKRGLSLVLVFLCFVSSMFITNDVALITFVPFGILILEMAGMESRICYLIVLMTIAANLGSMFTPVGNPQNLYLYSLTGLKLHEFLLLMLPFTALSAALLVLFALLGTERGSIRIQMENTSLTKKGTLLFLGLLFLFCMLSVAGILSDWILLILIVIPLLIHQRTLFTRVDYSLLLTFIFFFIFVGNIDHFEQLRVFISSVLAHHERIISILASQVISNVPAAMLLSNYTAEVQELIIGTNLGGLGTLIASMASLISYRQISARYPRQKGKYFVIFTICNVIFLLILYLVFRCF</sequence>
<feature type="transmembrane region" description="Helical" evidence="6">
    <location>
        <begin position="12"/>
        <end position="30"/>
    </location>
</feature>
<comment type="subcellular location">
    <subcellularLocation>
        <location evidence="1">Membrane</location>
        <topology evidence="1">Multi-pass membrane protein</topology>
    </subcellularLocation>
</comment>
<keyword evidence="9" id="KW-1185">Reference proteome</keyword>
<gene>
    <name evidence="8" type="ORF">DW016_07860</name>
</gene>
<feature type="transmembrane region" description="Helical" evidence="6">
    <location>
        <begin position="100"/>
        <end position="116"/>
    </location>
</feature>
<dbReference type="GO" id="GO:0055085">
    <property type="term" value="P:transmembrane transport"/>
    <property type="evidence" value="ECO:0007669"/>
    <property type="project" value="InterPro"/>
</dbReference>
<protein>
    <submittedName>
        <fullName evidence="8">Citrate transporter</fullName>
    </submittedName>
</protein>
<evidence type="ECO:0000256" key="5">
    <source>
        <dbReference type="ARBA" id="ARBA00023136"/>
    </source>
</evidence>
<feature type="transmembrane region" description="Helical" evidence="6">
    <location>
        <begin position="202"/>
        <end position="235"/>
    </location>
</feature>
<feature type="transmembrane region" description="Helical" evidence="6">
    <location>
        <begin position="36"/>
        <end position="57"/>
    </location>
</feature>
<accession>A0A3E3K3J1</accession>
<feature type="transmembrane region" description="Helical" evidence="6">
    <location>
        <begin position="160"/>
        <end position="181"/>
    </location>
</feature>
<evidence type="ECO:0000313" key="8">
    <source>
        <dbReference type="EMBL" id="RGE88007.1"/>
    </source>
</evidence>
<evidence type="ECO:0000259" key="7">
    <source>
        <dbReference type="Pfam" id="PF03600"/>
    </source>
</evidence>
<keyword evidence="3 6" id="KW-0812">Transmembrane</keyword>
<dbReference type="PROSITE" id="PS51257">
    <property type="entry name" value="PROKAR_LIPOPROTEIN"/>
    <property type="match status" value="1"/>
</dbReference>
<dbReference type="InterPro" id="IPR004680">
    <property type="entry name" value="Cit_transptr-like_dom"/>
</dbReference>